<dbReference type="InterPro" id="IPR000210">
    <property type="entry name" value="BTB/POZ_dom"/>
</dbReference>
<name>A0A210QBQ1_MIZYE</name>
<dbReference type="OrthoDB" id="6137595at2759"/>
<feature type="domain" description="BTB" evidence="2">
    <location>
        <begin position="92"/>
        <end position="172"/>
    </location>
</feature>
<proteinExistence type="predicted"/>
<evidence type="ECO:0000313" key="4">
    <source>
        <dbReference type="Proteomes" id="UP000242188"/>
    </source>
</evidence>
<dbReference type="InterPro" id="IPR011333">
    <property type="entry name" value="SKP1/BTB/POZ_sf"/>
</dbReference>
<comment type="caution">
    <text evidence="3">The sequence shown here is derived from an EMBL/GenBank/DDBJ whole genome shotgun (WGS) entry which is preliminary data.</text>
</comment>
<dbReference type="AlphaFoldDB" id="A0A210QBQ1"/>
<evidence type="ECO:0000256" key="1">
    <source>
        <dbReference type="SAM" id="MobiDB-lite"/>
    </source>
</evidence>
<dbReference type="Proteomes" id="UP000242188">
    <property type="component" value="Unassembled WGS sequence"/>
</dbReference>
<reference evidence="3 4" key="1">
    <citation type="journal article" date="2017" name="Nat. Ecol. Evol.">
        <title>Scallop genome provides insights into evolution of bilaterian karyotype and development.</title>
        <authorList>
            <person name="Wang S."/>
            <person name="Zhang J."/>
            <person name="Jiao W."/>
            <person name="Li J."/>
            <person name="Xun X."/>
            <person name="Sun Y."/>
            <person name="Guo X."/>
            <person name="Huan P."/>
            <person name="Dong B."/>
            <person name="Zhang L."/>
            <person name="Hu X."/>
            <person name="Sun X."/>
            <person name="Wang J."/>
            <person name="Zhao C."/>
            <person name="Wang Y."/>
            <person name="Wang D."/>
            <person name="Huang X."/>
            <person name="Wang R."/>
            <person name="Lv J."/>
            <person name="Li Y."/>
            <person name="Zhang Z."/>
            <person name="Liu B."/>
            <person name="Lu W."/>
            <person name="Hui Y."/>
            <person name="Liang J."/>
            <person name="Zhou Z."/>
            <person name="Hou R."/>
            <person name="Li X."/>
            <person name="Liu Y."/>
            <person name="Li H."/>
            <person name="Ning X."/>
            <person name="Lin Y."/>
            <person name="Zhao L."/>
            <person name="Xing Q."/>
            <person name="Dou J."/>
            <person name="Li Y."/>
            <person name="Mao J."/>
            <person name="Guo H."/>
            <person name="Dou H."/>
            <person name="Li T."/>
            <person name="Mu C."/>
            <person name="Jiang W."/>
            <person name="Fu Q."/>
            <person name="Fu X."/>
            <person name="Miao Y."/>
            <person name="Liu J."/>
            <person name="Yu Q."/>
            <person name="Li R."/>
            <person name="Liao H."/>
            <person name="Li X."/>
            <person name="Kong Y."/>
            <person name="Jiang Z."/>
            <person name="Chourrout D."/>
            <person name="Li R."/>
            <person name="Bao Z."/>
        </authorList>
    </citation>
    <scope>NUCLEOTIDE SEQUENCE [LARGE SCALE GENOMIC DNA]</scope>
    <source>
        <strain evidence="3 4">PY_sf001</strain>
    </source>
</reference>
<dbReference type="Gene3D" id="3.30.710.10">
    <property type="entry name" value="Potassium Channel Kv1.1, Chain A"/>
    <property type="match status" value="1"/>
</dbReference>
<dbReference type="PANTHER" id="PTHR24410:SF46">
    <property type="entry name" value="SERINE-ENRICHED PROTEIN"/>
    <property type="match status" value="1"/>
</dbReference>
<dbReference type="SUPFAM" id="SSF54695">
    <property type="entry name" value="POZ domain"/>
    <property type="match status" value="1"/>
</dbReference>
<dbReference type="Pfam" id="PF00651">
    <property type="entry name" value="BTB"/>
    <property type="match status" value="1"/>
</dbReference>
<feature type="compositionally biased region" description="Polar residues" evidence="1">
    <location>
        <begin position="27"/>
        <end position="43"/>
    </location>
</feature>
<keyword evidence="4" id="KW-1185">Reference proteome</keyword>
<dbReference type="PROSITE" id="PS50097">
    <property type="entry name" value="BTB"/>
    <property type="match status" value="1"/>
</dbReference>
<gene>
    <name evidence="3" type="ORF">KP79_PYT14849</name>
</gene>
<dbReference type="InterPro" id="IPR051481">
    <property type="entry name" value="BTB-POZ/Galectin-3-binding"/>
</dbReference>
<organism evidence="3 4">
    <name type="scientific">Mizuhopecten yessoensis</name>
    <name type="common">Japanese scallop</name>
    <name type="synonym">Patinopecten yessoensis</name>
    <dbReference type="NCBI Taxonomy" id="6573"/>
    <lineage>
        <taxon>Eukaryota</taxon>
        <taxon>Metazoa</taxon>
        <taxon>Spiralia</taxon>
        <taxon>Lophotrochozoa</taxon>
        <taxon>Mollusca</taxon>
        <taxon>Bivalvia</taxon>
        <taxon>Autobranchia</taxon>
        <taxon>Pteriomorphia</taxon>
        <taxon>Pectinida</taxon>
        <taxon>Pectinoidea</taxon>
        <taxon>Pectinidae</taxon>
        <taxon>Mizuhopecten</taxon>
    </lineage>
</organism>
<dbReference type="PANTHER" id="PTHR24410">
    <property type="entry name" value="HL07962P-RELATED"/>
    <property type="match status" value="1"/>
</dbReference>
<feature type="compositionally biased region" description="Basic and acidic residues" evidence="1">
    <location>
        <begin position="44"/>
        <end position="55"/>
    </location>
</feature>
<sequence length="270" mass="30276">MERTESTAKLVDSDHLGLLSDQPESEGFSSGYDSADTSDSESSPPHDNDDNKDVDDGLGLECDNISSDHVKYQNTSAFCEHLKYILSMPELCDVTFLVGPTKVPVHGVKAILSTRSRVMYQLILKNERCMKEAKKSRKPRQSRLTIEVNKYQPEDFRKIVQFIHCGSVDVDSRSVAGLLCGARQFGLDDLKTACLDYIRRCVQTRPQSLITIQRGANQYIHHRYGIKLFTKVQHLMTSTTKKVTPTTKKVTSTTKKVTSTTRKVAIETAV</sequence>
<evidence type="ECO:0000259" key="2">
    <source>
        <dbReference type="PROSITE" id="PS50097"/>
    </source>
</evidence>
<protein>
    <submittedName>
        <fullName evidence="3">Serine-enriched protein</fullName>
    </submittedName>
</protein>
<feature type="compositionally biased region" description="Basic and acidic residues" evidence="1">
    <location>
        <begin position="1"/>
        <end position="15"/>
    </location>
</feature>
<dbReference type="EMBL" id="NEDP02004255">
    <property type="protein sequence ID" value="OWF46148.1"/>
    <property type="molecule type" value="Genomic_DNA"/>
</dbReference>
<accession>A0A210QBQ1</accession>
<dbReference type="SMART" id="SM00225">
    <property type="entry name" value="BTB"/>
    <property type="match status" value="1"/>
</dbReference>
<feature type="region of interest" description="Disordered" evidence="1">
    <location>
        <begin position="1"/>
        <end position="59"/>
    </location>
</feature>
<evidence type="ECO:0000313" key="3">
    <source>
        <dbReference type="EMBL" id="OWF46148.1"/>
    </source>
</evidence>